<evidence type="ECO:0000313" key="6">
    <source>
        <dbReference type="Proteomes" id="UP000275027"/>
    </source>
</evidence>
<evidence type="ECO:0000256" key="1">
    <source>
        <dbReference type="SAM" id="MobiDB-lite"/>
    </source>
</evidence>
<organism evidence="4 6">
    <name type="scientific">Flavobacterium lindanitolerans</name>
    <dbReference type="NCBI Taxonomy" id="428988"/>
    <lineage>
        <taxon>Bacteria</taxon>
        <taxon>Pseudomonadati</taxon>
        <taxon>Bacteroidota</taxon>
        <taxon>Flavobacteriia</taxon>
        <taxon>Flavobacteriales</taxon>
        <taxon>Flavobacteriaceae</taxon>
        <taxon>Flavobacterium</taxon>
    </lineage>
</organism>
<dbReference type="InterPro" id="IPR022385">
    <property type="entry name" value="Rhs_assc_core"/>
</dbReference>
<reference evidence="4 6" key="2">
    <citation type="submission" date="2018-10" db="EMBL/GenBank/DDBJ databases">
        <title>Genomic Encyclopedia of Archaeal and Bacterial Type Strains, Phase II (KMG-II): from individual species to whole genera.</title>
        <authorList>
            <person name="Goeker M."/>
        </authorList>
    </citation>
    <scope>NUCLEOTIDE SEQUENCE [LARGE SCALE GENOMIC DNA]</scope>
    <source>
        <strain evidence="4 6">DSM 21886</strain>
    </source>
</reference>
<keyword evidence="5" id="KW-1185">Reference proteome</keyword>
<dbReference type="RefSeq" id="WP_101472513.1">
    <property type="nucleotide sequence ID" value="NZ_PJND01000009.1"/>
</dbReference>
<dbReference type="Proteomes" id="UP000275027">
    <property type="component" value="Unassembled WGS sequence"/>
</dbReference>
<dbReference type="PANTHER" id="PTHR32305">
    <property type="match status" value="1"/>
</dbReference>
<sequence length="1308" mass="148316">MKNIYKIFLLIPYILSAQSHDQNYVKAKTYKVESSVSLPDNDPEQVKVDITYYDGLGRPIQKIAHKQSGSGKDLGIHMTYDILGREDRQYLPYEKGSQDMLFDVDAEVNTLNYPLYTGNSNPYTKIFFDKSPLDRVLKQAAPGAPWAGNENNDNDRTLKYVYDVNSTDDKVQDFYVDAGILASRGYCPAGKLYKTITKDENWTSGKRNTAEEFKDGLDRVLLKRTYKSETSILDTYYVYNTSGDLAFVIPPAASETVATTSSSQLPYSYYQRVGLGNILLSYNGGGDGGISINNNSITVSFAGSFSATQIDVSKSITINASQPIPDMTIGTLIAGFARYTVYVQNNQLKFIDNYPNAGNFTTLNHSVSAPLDTSAFGSGETVYTTVINQNIVSDLCYQYKYDAKFRLVEKKVPGRQWEYIVYDKLDRAIAMGPTASPFSDLSSVGWHITKFDAFDRQILTGWMPIGTEINSTTRQNLQMQLNAETTYFNESRSASDSNINGIPVRYTNQAFPTSGYHILSINYYDDYSYGGFPIDFGSVEGQEVYFNLVRKPNGLTTGTWSRALQSSSNYTGELLYILYDYKEREIRKYITNYLGGYTKTDSRFDFSGKPIHTLTAHSRLGAKGEIKIYDKYKYTAQGRLLLHTHEILGQNPEQLLSLNAYDELGQLISKKVGGTDLDGNWPLQKIDFSYNIRGWLTEINSINNFEDEIIANKDLFAFKLNYWEVGDSPDSNLPPLFNGNISQSSWISRSDYKKRDYAYYYDPLNRLRSAFYFKNGRASNSYNEFMDYDKNGNIMHINRFGDLDYDSFSIEIDALDYAYDTHGRLKSVKDNTNHPAGFRDGADMEEEYLYDNRGNIIKDENKGILSISYNHMDLPLEINFRAGGKINYLYNASGEKLKKTVTEGTVVTETEYLSGFQYSSGILDFFQTTEGYVQAIKTRFAYVFNYTDHLGNVRLSYGMDDKEGKLVILEENHYYPFGAKHEKYNSDRYEYVLNEFGVQYPLGISPLPPGYRKAYQFKYNEKEFQDEIGLNLYDYGARNYDPAIGRWTTIDPLAEISDDETPFQYAHNNPIAYLDPTGLTGQTWATKYIDTKGNLILETDDGSEDIITVPDSELKKFKSLVRYTAPVLYNSQEWNDHFKSEFLGIETVNKLHSLLDAFTTQWSRQNAIDYLQNPTMKNALAMSYSEALSQWTDPQRVLGAAGVLAFRPRINAEGVVYLRTDLTGKIKPYVGQAKNEARYLARQAEHARAHPNADFEFKIIDRGNTKGNFPTSLDVKEQKALEKLGGPTNKSNPTGGASNKKNVIKQKN</sequence>
<dbReference type="Pfam" id="PF20041">
    <property type="entry name" value="DUF6443"/>
    <property type="match status" value="1"/>
</dbReference>
<accession>A0A497U6E0</accession>
<dbReference type="EMBL" id="PJND01000009">
    <property type="protein sequence ID" value="PKW20465.1"/>
    <property type="molecule type" value="Genomic_DNA"/>
</dbReference>
<name>A0A497U6E0_9FLAO</name>
<dbReference type="InterPro" id="IPR050708">
    <property type="entry name" value="T6SS_VgrG/RHS"/>
</dbReference>
<dbReference type="Proteomes" id="UP000233767">
    <property type="component" value="Unassembled WGS sequence"/>
</dbReference>
<reference evidence="3 5" key="1">
    <citation type="submission" date="2017-12" db="EMBL/GenBank/DDBJ databases">
        <title>Genomic Encyclopedia of Type Strains, Phase III (KMG-III): the genomes of soil and plant-associated and newly described type strains.</title>
        <authorList>
            <person name="Whitman W."/>
        </authorList>
    </citation>
    <scope>NUCLEOTIDE SEQUENCE [LARGE SCALE GENOMIC DNA]</scope>
    <source>
        <strain evidence="3 5">IP-10</strain>
    </source>
</reference>
<comment type="caution">
    <text evidence="4">The sequence shown here is derived from an EMBL/GenBank/DDBJ whole genome shotgun (WGS) entry which is preliminary data.</text>
</comment>
<evidence type="ECO:0000259" key="2">
    <source>
        <dbReference type="Pfam" id="PF20041"/>
    </source>
</evidence>
<feature type="domain" description="DUF6443" evidence="2">
    <location>
        <begin position="28"/>
        <end position="153"/>
    </location>
</feature>
<feature type="region of interest" description="Disordered" evidence="1">
    <location>
        <begin position="1278"/>
        <end position="1308"/>
    </location>
</feature>
<dbReference type="Gene3D" id="2.180.10.10">
    <property type="entry name" value="RHS repeat-associated core"/>
    <property type="match status" value="1"/>
</dbReference>
<dbReference type="PANTHER" id="PTHR32305:SF15">
    <property type="entry name" value="PROTEIN RHSA-RELATED"/>
    <property type="match status" value="1"/>
</dbReference>
<dbReference type="EMBL" id="RCCB01000013">
    <property type="protein sequence ID" value="RLJ23908.1"/>
    <property type="molecule type" value="Genomic_DNA"/>
</dbReference>
<dbReference type="InterPro" id="IPR045619">
    <property type="entry name" value="DUF6443"/>
</dbReference>
<proteinExistence type="predicted"/>
<evidence type="ECO:0000313" key="4">
    <source>
        <dbReference type="EMBL" id="RLJ23908.1"/>
    </source>
</evidence>
<dbReference type="NCBIfam" id="TIGR03696">
    <property type="entry name" value="Rhs_assc_core"/>
    <property type="match status" value="1"/>
</dbReference>
<feature type="compositionally biased region" description="Polar residues" evidence="1">
    <location>
        <begin position="1288"/>
        <end position="1301"/>
    </location>
</feature>
<protein>
    <submittedName>
        <fullName evidence="4">RHS repeat-associated protein</fullName>
    </submittedName>
</protein>
<gene>
    <name evidence="3" type="ORF">B0G92_2607</name>
    <name evidence="4" type="ORF">CLV50_2617</name>
</gene>
<evidence type="ECO:0000313" key="5">
    <source>
        <dbReference type="Proteomes" id="UP000233767"/>
    </source>
</evidence>
<evidence type="ECO:0000313" key="3">
    <source>
        <dbReference type="EMBL" id="PKW20465.1"/>
    </source>
</evidence>